<dbReference type="GO" id="GO:0016150">
    <property type="term" value="F:translation release factor activity, codon nonspecific"/>
    <property type="evidence" value="ECO:0007669"/>
    <property type="project" value="TreeGrafter"/>
</dbReference>
<evidence type="ECO:0000313" key="4">
    <source>
        <dbReference type="Proteomes" id="UP000292447"/>
    </source>
</evidence>
<dbReference type="SUPFAM" id="SSF110916">
    <property type="entry name" value="Peptidyl-tRNA hydrolase domain-like"/>
    <property type="match status" value="1"/>
</dbReference>
<dbReference type="InterPro" id="IPR000352">
    <property type="entry name" value="Pep_chain_release_fac_I"/>
</dbReference>
<dbReference type="Gene3D" id="3.30.160.20">
    <property type="match status" value="1"/>
</dbReference>
<name>A0A4P6XLZ2_9ASCO</name>
<evidence type="ECO:0000259" key="2">
    <source>
        <dbReference type="Pfam" id="PF00472"/>
    </source>
</evidence>
<dbReference type="GO" id="GO:0005762">
    <property type="term" value="C:mitochondrial large ribosomal subunit"/>
    <property type="evidence" value="ECO:0007669"/>
    <property type="project" value="TreeGrafter"/>
</dbReference>
<gene>
    <name evidence="3" type="primary">MPUL0C03900</name>
    <name evidence="3" type="ORF">METSCH_C03900</name>
</gene>
<reference evidence="4" key="1">
    <citation type="submission" date="2019-03" db="EMBL/GenBank/DDBJ databases">
        <title>Snf2 controls pulcherriminic acid biosynthesis and connects pigmentation and antifungal activity of the yeast Metschnikowia pulcherrima.</title>
        <authorList>
            <person name="Gore-Lloyd D."/>
            <person name="Sumann I."/>
            <person name="Brachmann A.O."/>
            <person name="Schneeberger K."/>
            <person name="Ortiz-Merino R.A."/>
            <person name="Moreno-Beltran M."/>
            <person name="Schlaefli M."/>
            <person name="Kirner P."/>
            <person name="Santos Kron A."/>
            <person name="Wolfe K.H."/>
            <person name="Piel J."/>
            <person name="Ahrens C.H."/>
            <person name="Henk D."/>
            <person name="Freimoser F.M."/>
        </authorList>
    </citation>
    <scope>NUCLEOTIDE SEQUENCE [LARGE SCALE GENOMIC DNA]</scope>
    <source>
        <strain evidence="4">APC 1.2</strain>
    </source>
</reference>
<feature type="compositionally biased region" description="Basic residues" evidence="1">
    <location>
        <begin position="165"/>
        <end position="178"/>
    </location>
</feature>
<evidence type="ECO:0000313" key="3">
    <source>
        <dbReference type="EMBL" id="QBM88422.1"/>
    </source>
</evidence>
<sequence length="178" mass="20942">MLRHTLIALRLCSRKAHTNQDIEHAKKWLIEFQPGEIPRNEFSILYSRSLGPGGQKVNKTSSKATISLEPYQWLNQKVSGWMPKAVIGQIREKPLRYQTKAGGILIQSDTSRNRDVNTDECFRKLLQEIKLQVFFEEEASEEDKKKWQKLAAQQKEWRLEEKKRNSERKKSRSKKFDV</sequence>
<proteinExistence type="predicted"/>
<dbReference type="STRING" id="2163413.A0A4P6XLZ2"/>
<dbReference type="GO" id="GO:0070126">
    <property type="term" value="P:mitochondrial translational termination"/>
    <property type="evidence" value="ECO:0007669"/>
    <property type="project" value="TreeGrafter"/>
</dbReference>
<dbReference type="AlphaFoldDB" id="A0A4P6XLZ2"/>
<dbReference type="PANTHER" id="PTHR11075">
    <property type="entry name" value="PEPTIDE CHAIN RELEASE FACTOR"/>
    <property type="match status" value="1"/>
</dbReference>
<keyword evidence="3" id="KW-0378">Hydrolase</keyword>
<dbReference type="InterPro" id="IPR052104">
    <property type="entry name" value="Mito_Release_Factor_mL62"/>
</dbReference>
<dbReference type="Proteomes" id="UP000292447">
    <property type="component" value="Chromosome III"/>
</dbReference>
<feature type="region of interest" description="Disordered" evidence="1">
    <location>
        <begin position="158"/>
        <end position="178"/>
    </location>
</feature>
<evidence type="ECO:0000256" key="1">
    <source>
        <dbReference type="SAM" id="MobiDB-lite"/>
    </source>
</evidence>
<accession>A0A4P6XLZ2</accession>
<dbReference type="EMBL" id="CP034458">
    <property type="protein sequence ID" value="QBM88422.1"/>
    <property type="molecule type" value="Genomic_DNA"/>
</dbReference>
<keyword evidence="4" id="KW-1185">Reference proteome</keyword>
<feature type="domain" description="Prokaryotic-type class I peptide chain release factors" evidence="2">
    <location>
        <begin position="36"/>
        <end position="172"/>
    </location>
</feature>
<organism evidence="3 4">
    <name type="scientific">Metschnikowia aff. pulcherrima</name>
    <dbReference type="NCBI Taxonomy" id="2163413"/>
    <lineage>
        <taxon>Eukaryota</taxon>
        <taxon>Fungi</taxon>
        <taxon>Dikarya</taxon>
        <taxon>Ascomycota</taxon>
        <taxon>Saccharomycotina</taxon>
        <taxon>Pichiomycetes</taxon>
        <taxon>Metschnikowiaceae</taxon>
        <taxon>Metschnikowia</taxon>
    </lineage>
</organism>
<dbReference type="Pfam" id="PF00472">
    <property type="entry name" value="RF-1"/>
    <property type="match status" value="1"/>
</dbReference>
<dbReference type="GO" id="GO:0004045">
    <property type="term" value="F:peptidyl-tRNA hydrolase activity"/>
    <property type="evidence" value="ECO:0007669"/>
    <property type="project" value="TreeGrafter"/>
</dbReference>
<dbReference type="PANTHER" id="PTHR11075:SF54">
    <property type="entry name" value="LARGE RIBOSOMAL SUBUNIT PROTEIN ML62"/>
    <property type="match status" value="1"/>
</dbReference>
<protein>
    <submittedName>
        <fullName evidence="3">Peptidyl-tRNA hydrolase ICT1</fullName>
    </submittedName>
</protein>